<keyword evidence="2" id="KW-1185">Reference proteome</keyword>
<dbReference type="GeneID" id="109001115"/>
<dbReference type="SUPFAM" id="SSF140383">
    <property type="entry name" value="BSD domain-like"/>
    <property type="match status" value="1"/>
</dbReference>
<dbReference type="SMART" id="SM00751">
    <property type="entry name" value="BSD"/>
    <property type="match status" value="1"/>
</dbReference>
<feature type="compositionally biased region" description="Low complexity" evidence="1">
    <location>
        <begin position="102"/>
        <end position="118"/>
    </location>
</feature>
<dbReference type="OrthoDB" id="2021158at2759"/>
<proteinExistence type="predicted"/>
<dbReference type="Gene3D" id="1.10.3970.10">
    <property type="entry name" value="BSD domain"/>
    <property type="match status" value="1"/>
</dbReference>
<protein>
    <submittedName>
        <fullName evidence="3">Uncharacterized protein LOC109001115</fullName>
    </submittedName>
</protein>
<sequence length="437" mass="48945">MSWLARSLANSLRLDEDNSDGDGDGKDYDVVPYRADDPDPAPSSSTKPSRQRQEDQYEPEDNDIQSEEAQSRGVKDDLSELKQTLTRQIWGMATFLAPPPSQLSSPSHFRQSEPSDQSGSGGEDDPSDDAASRIRNDIAEIEGSFRSGVTEISNMASNFLPFGSERNEELLKERGLEGAVGITEEVLAFARNIAMHPETWLDFPIDEEEDLDDFHMSDAQQEHALAIQDLAPRLAALRIELCPCHMSESYFWKVYFVLLHSRLNKHDADILSTSQVVAARAMWMQELQKQTKVDTDWSARSTSYSKDNANILEEDFDPIPWGTFYFEPSISSVATDVETEKHPVESTELQFVDKSVIAENPGTNTENKDLLFGPSSKLQIQNLEDDEDDWPEDDSEFGRFSGAAICVGNEDDISFSDLEDDEYCSLPIKSKSVVSKD</sequence>
<name>A0A2I4FQ77_JUGRE</name>
<evidence type="ECO:0000313" key="2">
    <source>
        <dbReference type="Proteomes" id="UP000235220"/>
    </source>
</evidence>
<organism evidence="2 3">
    <name type="scientific">Juglans regia</name>
    <name type="common">English walnut</name>
    <dbReference type="NCBI Taxonomy" id="51240"/>
    <lineage>
        <taxon>Eukaryota</taxon>
        <taxon>Viridiplantae</taxon>
        <taxon>Streptophyta</taxon>
        <taxon>Embryophyta</taxon>
        <taxon>Tracheophyta</taxon>
        <taxon>Spermatophyta</taxon>
        <taxon>Magnoliopsida</taxon>
        <taxon>eudicotyledons</taxon>
        <taxon>Gunneridae</taxon>
        <taxon>Pentapetalae</taxon>
        <taxon>rosids</taxon>
        <taxon>fabids</taxon>
        <taxon>Fagales</taxon>
        <taxon>Juglandaceae</taxon>
        <taxon>Juglans</taxon>
    </lineage>
</organism>
<dbReference type="AlphaFoldDB" id="A0A2I4FQ77"/>
<feature type="region of interest" description="Disordered" evidence="1">
    <location>
        <begin position="1"/>
        <end position="76"/>
    </location>
</feature>
<evidence type="ECO:0000313" key="3">
    <source>
        <dbReference type="RefSeq" id="XP_018833801.1"/>
    </source>
</evidence>
<dbReference type="KEGG" id="jre:109001115"/>
<dbReference type="InterPro" id="IPR035925">
    <property type="entry name" value="BSD_dom_sf"/>
</dbReference>
<feature type="region of interest" description="Disordered" evidence="1">
    <location>
        <begin position="96"/>
        <end position="130"/>
    </location>
</feature>
<dbReference type="FunCoup" id="A0A2I4FQ77">
    <property type="interactions" value="547"/>
</dbReference>
<gene>
    <name evidence="3" type="primary">LOC109001115</name>
</gene>
<evidence type="ECO:0000256" key="1">
    <source>
        <dbReference type="SAM" id="MobiDB-lite"/>
    </source>
</evidence>
<dbReference type="RefSeq" id="XP_018833801.1">
    <property type="nucleotide sequence ID" value="XM_018978256.2"/>
</dbReference>
<dbReference type="InterPro" id="IPR005607">
    <property type="entry name" value="BSD_dom"/>
</dbReference>
<feature type="compositionally biased region" description="Acidic residues" evidence="1">
    <location>
        <begin position="56"/>
        <end position="66"/>
    </location>
</feature>
<dbReference type="PANTHER" id="PTHR31923">
    <property type="entry name" value="BSD DOMAIN-CONTAINING PROTEIN"/>
    <property type="match status" value="1"/>
</dbReference>
<reference evidence="3" key="1">
    <citation type="submission" date="2025-08" db="UniProtKB">
        <authorList>
            <consortium name="RefSeq"/>
        </authorList>
    </citation>
    <scope>IDENTIFICATION</scope>
    <source>
        <tissue evidence="3">Leaves</tissue>
    </source>
</reference>
<dbReference type="Gramene" id="Jr08_06830_p1">
    <property type="protein sequence ID" value="cds.Jr08_06830_p1"/>
    <property type="gene ID" value="Jr08_06830"/>
</dbReference>
<dbReference type="Proteomes" id="UP000235220">
    <property type="component" value="Chromosome 8"/>
</dbReference>
<dbReference type="Pfam" id="PF03909">
    <property type="entry name" value="BSD"/>
    <property type="match status" value="1"/>
</dbReference>
<dbReference type="PROSITE" id="PS50858">
    <property type="entry name" value="BSD"/>
    <property type="match status" value="1"/>
</dbReference>
<accession>A0A2I4FQ77</accession>
<dbReference type="PANTHER" id="PTHR31923:SF27">
    <property type="entry name" value="BSD DOMAIN-CONTAINING PROTEIN"/>
    <property type="match status" value="1"/>
</dbReference>
<feature type="compositionally biased region" description="Basic and acidic residues" evidence="1">
    <location>
        <begin position="23"/>
        <end position="37"/>
    </location>
</feature>